<dbReference type="SUPFAM" id="SSF158442">
    <property type="entry name" value="DsbB-like"/>
    <property type="match status" value="1"/>
</dbReference>
<evidence type="ECO:0000256" key="1">
    <source>
        <dbReference type="ARBA" id="ARBA00004429"/>
    </source>
</evidence>
<dbReference type="InterPro" id="IPR022920">
    <property type="entry name" value="Disulphide_bond_form_DsbB"/>
</dbReference>
<keyword evidence="6 14" id="KW-0812">Transmembrane</keyword>
<evidence type="ECO:0000256" key="2">
    <source>
        <dbReference type="ARBA" id="ARBA00008823"/>
    </source>
</evidence>
<evidence type="ECO:0000256" key="6">
    <source>
        <dbReference type="ARBA" id="ARBA00022692"/>
    </source>
</evidence>
<dbReference type="HAMAP" id="MF_00286">
    <property type="entry name" value="DsbB"/>
    <property type="match status" value="1"/>
</dbReference>
<keyword evidence="11 14" id="KW-1015">Disulfide bond</keyword>
<sequence>MTAISQWPTRQTPWLLLFLGSTLLFILALYFQHAMALEPCVKCVYQRVAVVGVMLSALVGGFGCKFWLTRWLGLVGWGYSSFEGLRVAYDHWDLQTSKNAFFAVCESAPNFPDWAPLHQWLPGFFAAPGLCGDIDWEFLGIGMPGWMTFIFGGFLLIAVIVALLHLSKGKRG</sequence>
<dbReference type="NCBIfam" id="NF002485">
    <property type="entry name" value="PRK01749.1"/>
    <property type="match status" value="1"/>
</dbReference>
<feature type="disulfide bond" description="Redox-active" evidence="14">
    <location>
        <begin position="40"/>
        <end position="43"/>
    </location>
</feature>
<keyword evidence="17" id="KW-1185">Reference proteome</keyword>
<organism evidence="16 17">
    <name type="scientific">Idiomarina aquatica</name>
    <dbReference type="NCBI Taxonomy" id="1327752"/>
    <lineage>
        <taxon>Bacteria</taxon>
        <taxon>Pseudomonadati</taxon>
        <taxon>Pseudomonadota</taxon>
        <taxon>Gammaproteobacteria</taxon>
        <taxon>Alteromonadales</taxon>
        <taxon>Idiomarinaceae</taxon>
        <taxon>Idiomarina</taxon>
    </lineage>
</organism>
<dbReference type="Pfam" id="PF02600">
    <property type="entry name" value="DsbB"/>
    <property type="match status" value="1"/>
</dbReference>
<dbReference type="InterPro" id="IPR003752">
    <property type="entry name" value="DiS_bond_form_DsbB/BdbC"/>
</dbReference>
<feature type="transmembrane region" description="Helical" evidence="15">
    <location>
        <begin position="44"/>
        <end position="68"/>
    </location>
</feature>
<name>A0A4R6P0Q6_9GAMM</name>
<evidence type="ECO:0000256" key="15">
    <source>
        <dbReference type="SAM" id="Phobius"/>
    </source>
</evidence>
<evidence type="ECO:0000256" key="9">
    <source>
        <dbReference type="ARBA" id="ARBA00023002"/>
    </source>
</evidence>
<dbReference type="RefSeq" id="WP_133540407.1">
    <property type="nucleotide sequence ID" value="NZ_SNXI01000016.1"/>
</dbReference>
<evidence type="ECO:0000256" key="5">
    <source>
        <dbReference type="ARBA" id="ARBA00022519"/>
    </source>
</evidence>
<feature type="disulfide bond" description="Redox-active" evidence="14">
    <location>
        <begin position="105"/>
        <end position="131"/>
    </location>
</feature>
<gene>
    <name evidence="14" type="primary">dsbB</name>
    <name evidence="16" type="ORF">DEU29_11676</name>
</gene>
<evidence type="ECO:0000256" key="13">
    <source>
        <dbReference type="ARBA" id="ARBA00023284"/>
    </source>
</evidence>
<comment type="similarity">
    <text evidence="2 14">Belongs to the DsbB family.</text>
</comment>
<dbReference type="AlphaFoldDB" id="A0A4R6P0Q6"/>
<evidence type="ECO:0000256" key="10">
    <source>
        <dbReference type="ARBA" id="ARBA00023136"/>
    </source>
</evidence>
<evidence type="ECO:0000256" key="12">
    <source>
        <dbReference type="ARBA" id="ARBA00023186"/>
    </source>
</evidence>
<dbReference type="GO" id="GO:0009055">
    <property type="term" value="F:electron transfer activity"/>
    <property type="evidence" value="ECO:0007669"/>
    <property type="project" value="UniProtKB-UniRule"/>
</dbReference>
<evidence type="ECO:0000256" key="11">
    <source>
        <dbReference type="ARBA" id="ARBA00023157"/>
    </source>
</evidence>
<dbReference type="InterPro" id="IPR023380">
    <property type="entry name" value="DsbB-like_sf"/>
</dbReference>
<reference evidence="16 17" key="1">
    <citation type="submission" date="2019-03" db="EMBL/GenBank/DDBJ databases">
        <title>Freshwater and sediment microbial communities from various areas in North America, analyzing microbe dynamics in response to fracking.</title>
        <authorList>
            <person name="Lamendella R."/>
        </authorList>
    </citation>
    <scope>NUCLEOTIDE SEQUENCE [LARGE SCALE GENOMIC DNA]</scope>
    <source>
        <strain evidence="16 17">18_TX</strain>
    </source>
</reference>
<dbReference type="OrthoDB" id="3711263at2"/>
<evidence type="ECO:0000256" key="3">
    <source>
        <dbReference type="ARBA" id="ARBA00022448"/>
    </source>
</evidence>
<evidence type="ECO:0000256" key="14">
    <source>
        <dbReference type="HAMAP-Rule" id="MF_00286"/>
    </source>
</evidence>
<accession>A0A4R6P0Q6</accession>
<dbReference type="Gene3D" id="1.20.1550.10">
    <property type="entry name" value="DsbB-like"/>
    <property type="match status" value="1"/>
</dbReference>
<evidence type="ECO:0000313" key="16">
    <source>
        <dbReference type="EMBL" id="TDP29975.1"/>
    </source>
</evidence>
<keyword evidence="3 14" id="KW-0813">Transport</keyword>
<keyword evidence="8 14" id="KW-1133">Transmembrane helix</keyword>
<dbReference type="GO" id="GO:0006457">
    <property type="term" value="P:protein folding"/>
    <property type="evidence" value="ECO:0007669"/>
    <property type="project" value="InterPro"/>
</dbReference>
<dbReference type="PANTHER" id="PTHR36570">
    <property type="entry name" value="DISULFIDE BOND FORMATION PROTEIN B"/>
    <property type="match status" value="1"/>
</dbReference>
<keyword evidence="9 14" id="KW-0560">Oxidoreductase</keyword>
<feature type="topological domain" description="Cytoplasmic" evidence="14">
    <location>
        <begin position="165"/>
        <end position="172"/>
    </location>
</feature>
<keyword evidence="7 14" id="KW-0249">Electron transport</keyword>
<comment type="caution">
    <text evidence="14">Lacks conserved residue(s) required for the propagation of feature annotation.</text>
</comment>
<keyword evidence="5" id="KW-0997">Cell inner membrane</keyword>
<dbReference type="GO" id="GO:0005886">
    <property type="term" value="C:plasma membrane"/>
    <property type="evidence" value="ECO:0007669"/>
    <property type="project" value="UniProtKB-SubCell"/>
</dbReference>
<evidence type="ECO:0000256" key="7">
    <source>
        <dbReference type="ARBA" id="ARBA00022982"/>
    </source>
</evidence>
<evidence type="ECO:0000256" key="4">
    <source>
        <dbReference type="ARBA" id="ARBA00022475"/>
    </source>
</evidence>
<feature type="transmembrane region" description="Helical" evidence="15">
    <location>
        <begin position="12"/>
        <end position="32"/>
    </location>
</feature>
<feature type="topological domain" description="Cytoplasmic" evidence="14">
    <location>
        <begin position="1"/>
        <end position="13"/>
    </location>
</feature>
<comment type="function">
    <text evidence="14">Required for disulfide bond formation in some periplasmic proteins. Acts by oxidizing the DsbA protein.</text>
</comment>
<keyword evidence="10 14" id="KW-0472">Membrane</keyword>
<keyword evidence="4 14" id="KW-1003">Cell membrane</keyword>
<keyword evidence="12 14" id="KW-0143">Chaperone</keyword>
<dbReference type="Proteomes" id="UP000295531">
    <property type="component" value="Unassembled WGS sequence"/>
</dbReference>
<comment type="subcellular location">
    <subcellularLocation>
        <location evidence="1">Cell inner membrane</location>
        <topology evidence="1">Multi-pass membrane protein</topology>
    </subcellularLocation>
    <subcellularLocation>
        <location evidence="14">Cell membrane</location>
        <topology evidence="14">Multi-pass membrane protein</topology>
    </subcellularLocation>
</comment>
<keyword evidence="13 14" id="KW-0676">Redox-active center</keyword>
<proteinExistence type="inferred from homology"/>
<protein>
    <recommendedName>
        <fullName evidence="14">Disulfide bond formation protein B</fullName>
    </recommendedName>
    <alternativeName>
        <fullName evidence="14">Disulfide oxidoreductase</fullName>
    </alternativeName>
</protein>
<dbReference type="PANTHER" id="PTHR36570:SF2">
    <property type="entry name" value="DISULFIDE BOND FORMATION PROTEIN B"/>
    <property type="match status" value="1"/>
</dbReference>
<feature type="topological domain" description="Periplasmic" evidence="14">
    <location>
        <begin position="31"/>
        <end position="48"/>
    </location>
</feature>
<dbReference type="EMBL" id="SNXI01000016">
    <property type="protein sequence ID" value="TDP29975.1"/>
    <property type="molecule type" value="Genomic_DNA"/>
</dbReference>
<comment type="caution">
    <text evidence="16">The sequence shown here is derived from an EMBL/GenBank/DDBJ whole genome shotgun (WGS) entry which is preliminary data.</text>
</comment>
<evidence type="ECO:0000313" key="17">
    <source>
        <dbReference type="Proteomes" id="UP000295531"/>
    </source>
</evidence>
<feature type="transmembrane region" description="Helical" evidence="15">
    <location>
        <begin position="146"/>
        <end position="166"/>
    </location>
</feature>
<dbReference type="GO" id="GO:0015035">
    <property type="term" value="F:protein-disulfide reductase activity"/>
    <property type="evidence" value="ECO:0007669"/>
    <property type="project" value="UniProtKB-UniRule"/>
</dbReference>
<evidence type="ECO:0000256" key="8">
    <source>
        <dbReference type="ARBA" id="ARBA00022989"/>
    </source>
</evidence>
<dbReference type="InterPro" id="IPR050183">
    <property type="entry name" value="DsbB"/>
</dbReference>